<feature type="domain" description="Methyltransferase" evidence="1">
    <location>
        <begin position="45"/>
        <end position="184"/>
    </location>
</feature>
<proteinExistence type="predicted"/>
<name>A0A6J6TQB6_9ZZZZ</name>
<evidence type="ECO:0000259" key="1">
    <source>
        <dbReference type="Pfam" id="PF13847"/>
    </source>
</evidence>
<dbReference type="EMBL" id="CAEZYU010000076">
    <property type="protein sequence ID" value="CAB4749298.1"/>
    <property type="molecule type" value="Genomic_DNA"/>
</dbReference>
<organism evidence="2">
    <name type="scientific">freshwater metagenome</name>
    <dbReference type="NCBI Taxonomy" id="449393"/>
    <lineage>
        <taxon>unclassified sequences</taxon>
        <taxon>metagenomes</taxon>
        <taxon>ecological metagenomes</taxon>
    </lineage>
</organism>
<gene>
    <name evidence="2" type="ORF">UFOPK2766_01553</name>
</gene>
<evidence type="ECO:0000313" key="2">
    <source>
        <dbReference type="EMBL" id="CAB4749298.1"/>
    </source>
</evidence>
<dbReference type="AlphaFoldDB" id="A0A6J6TQB6"/>
<dbReference type="PANTHER" id="PTHR44068">
    <property type="entry name" value="ZGC:194242"/>
    <property type="match status" value="1"/>
</dbReference>
<reference evidence="2" key="1">
    <citation type="submission" date="2020-05" db="EMBL/GenBank/DDBJ databases">
        <authorList>
            <person name="Chiriac C."/>
            <person name="Salcher M."/>
            <person name="Ghai R."/>
            <person name="Kavagutti S V."/>
        </authorList>
    </citation>
    <scope>NUCLEOTIDE SEQUENCE</scope>
</reference>
<dbReference type="CDD" id="cd02440">
    <property type="entry name" value="AdoMet_MTases"/>
    <property type="match status" value="1"/>
</dbReference>
<dbReference type="PANTHER" id="PTHR44068:SF11">
    <property type="entry name" value="GERANYL DIPHOSPHATE 2-C-METHYLTRANSFERASE"/>
    <property type="match status" value="1"/>
</dbReference>
<protein>
    <submittedName>
        <fullName evidence="2">Unannotated protein</fullName>
    </submittedName>
</protein>
<dbReference type="InterPro" id="IPR025714">
    <property type="entry name" value="Methyltranfer_dom"/>
</dbReference>
<dbReference type="InterPro" id="IPR029063">
    <property type="entry name" value="SAM-dependent_MTases_sf"/>
</dbReference>
<dbReference type="Pfam" id="PF13847">
    <property type="entry name" value="Methyltransf_31"/>
    <property type="match status" value="1"/>
</dbReference>
<sequence length="260" mass="28689">MPDSPLERHWFEDVADHLGPAYLRYSFTMGTKQEVEFLMQELELEPGMRVLDVGCGPGRHAIELAKHGISVTGLDISERFIQVASESAATAGVAERVTFHRADARQMSSDDRCAGQDFDAAISLCQGAFGLGGEPTASDPQNLAPDLAVLRGIRDSLRLGGHLAVSAFSSYFQLQWLEESDRFNAATAVNTEQTELRNAEGARIPSQLWTTCYTPRELRMLAERAELQVEQIYSVTPGEYGRNQPTADTPEFLLLVQRAI</sequence>
<dbReference type="Gene3D" id="3.40.50.150">
    <property type="entry name" value="Vaccinia Virus protein VP39"/>
    <property type="match status" value="1"/>
</dbReference>
<accession>A0A6J6TQB6</accession>
<dbReference type="SUPFAM" id="SSF53335">
    <property type="entry name" value="S-adenosyl-L-methionine-dependent methyltransferases"/>
    <property type="match status" value="1"/>
</dbReference>
<dbReference type="InterPro" id="IPR050447">
    <property type="entry name" value="Erg6_SMT_methyltransf"/>
</dbReference>